<dbReference type="AlphaFoldDB" id="X1AFZ4"/>
<name>X1AFZ4_9ZZZZ</name>
<organism evidence="1">
    <name type="scientific">marine sediment metagenome</name>
    <dbReference type="NCBI Taxonomy" id="412755"/>
    <lineage>
        <taxon>unclassified sequences</taxon>
        <taxon>metagenomes</taxon>
        <taxon>ecological metagenomes</taxon>
    </lineage>
</organism>
<sequence>MGTEIFKKMFVCLECGSNMFLVGTRLQGSKIEGLFLCPKHGVQKRDFPKSFLSTIELAAAEVDSPRSIIDSFRCPQCGLIYAVSEMEQRGGIIELDTRCANGHRAHRFLPESIDSSLMKRILQRVVHCDKCGLPGHIANVETRGNTARVHSSCPVHGIIKKDIPYALLDPLREAVSEIPE</sequence>
<dbReference type="EMBL" id="BART01007510">
    <property type="protein sequence ID" value="GAG58966.1"/>
    <property type="molecule type" value="Genomic_DNA"/>
</dbReference>
<proteinExistence type="predicted"/>
<protein>
    <submittedName>
        <fullName evidence="1">Uncharacterized protein</fullName>
    </submittedName>
</protein>
<reference evidence="1" key="1">
    <citation type="journal article" date="2014" name="Front. Microbiol.">
        <title>High frequency of phylogenetically diverse reductive dehalogenase-homologous genes in deep subseafloor sedimentary metagenomes.</title>
        <authorList>
            <person name="Kawai M."/>
            <person name="Futagami T."/>
            <person name="Toyoda A."/>
            <person name="Takaki Y."/>
            <person name="Nishi S."/>
            <person name="Hori S."/>
            <person name="Arai W."/>
            <person name="Tsubouchi T."/>
            <person name="Morono Y."/>
            <person name="Uchiyama I."/>
            <person name="Ito T."/>
            <person name="Fujiyama A."/>
            <person name="Inagaki F."/>
            <person name="Takami H."/>
        </authorList>
    </citation>
    <scope>NUCLEOTIDE SEQUENCE</scope>
    <source>
        <strain evidence="1">Expedition CK06-06</strain>
    </source>
</reference>
<comment type="caution">
    <text evidence="1">The sequence shown here is derived from an EMBL/GenBank/DDBJ whole genome shotgun (WGS) entry which is preliminary data.</text>
</comment>
<evidence type="ECO:0000313" key="1">
    <source>
        <dbReference type="EMBL" id="GAG58966.1"/>
    </source>
</evidence>
<accession>X1AFZ4</accession>
<feature type="non-terminal residue" evidence="1">
    <location>
        <position position="180"/>
    </location>
</feature>
<gene>
    <name evidence="1" type="ORF">S01H4_17076</name>
</gene>